<protein>
    <recommendedName>
        <fullName evidence="3">Protein zer-1 homolog-like C-terminal domain-containing protein</fullName>
    </recommendedName>
</protein>
<proteinExistence type="predicted"/>
<name>A0A504YD44_FASGI</name>
<dbReference type="PANTHER" id="PTHR12904:SF22">
    <property type="entry name" value="ZYG-11 FAMILY MEMBER B, CELL CYCLE REGULATOR"/>
    <property type="match status" value="1"/>
</dbReference>
<feature type="compositionally biased region" description="Polar residues" evidence="2">
    <location>
        <begin position="576"/>
        <end position="588"/>
    </location>
</feature>
<sequence length="703" mass="78691">MHRLELERREEIERLLSAVVELHELRTLDVSDKPRASGVRFSAVDRLCSAAALPHLMHIDLSGNQFCLRLEDARLLIESHPKLVFAGFASWLSSHANELEGIYRLSLRYPNIVMLGDRGDQLLLNTLTRNKDRAVYLQNALHSIFEATSNRESLKPDLLHAVLRVMRLHLRRMEMILAGTAVIYNLTRSEQSGQLPLDLLNRAVRMTLTAMEKFPNNRQLQKNCFLTLCSDTVLYRATFSCIQCCELVFNNLISYDDVHMKRMGVAIISILAAEISTAGLSDLAKERRRIQCLLMYVAEKCLLDSDLRTMGVRMPNYLSPLQFRSEGAPIFDTTLRFTLSALWNLTDECPEACLGFVEEGGLRIYERVLKRFADQEEEVKNHVYTKCLGLLNNVAEVDQTRETLLVDSLMDFFFKMLRHPSIHISYFAAGIIAHLSCLKDEVWMATLHSNKESYIKILGQSVCSWQPPQSEMVAYRSFEPFEQLVMHSESRLEVHLWAVWAIHHILTRKEARYVPALCDCRRLLEFLRYVVSVDEAVLCANSIPRQSCQTRTEDSTESLTIVNGKAEMTRLLCPPTSFQSSSTESPIWQDSMDTEHTSDPSSFGTGSRPGCSGDILGGASVSSSAVMGSQYVTRRLSGASVSGIASVGPGALNQGEPVGQTAAGLSASAGPDSSQLDCARLIRTLASEIVHAVDRYLLTSTSV</sequence>
<feature type="domain" description="Protein zer-1 homolog-like C-terminal" evidence="3">
    <location>
        <begin position="166"/>
        <end position="519"/>
    </location>
</feature>
<evidence type="ECO:0000256" key="1">
    <source>
        <dbReference type="ARBA" id="ARBA00022786"/>
    </source>
</evidence>
<dbReference type="PANTHER" id="PTHR12904">
    <property type="match status" value="1"/>
</dbReference>
<dbReference type="GO" id="GO:0031462">
    <property type="term" value="C:Cul2-RING ubiquitin ligase complex"/>
    <property type="evidence" value="ECO:0007669"/>
    <property type="project" value="TreeGrafter"/>
</dbReference>
<dbReference type="InterPro" id="IPR051341">
    <property type="entry name" value="Zyg-11_UBL_adapter"/>
</dbReference>
<keyword evidence="1" id="KW-0833">Ubl conjugation pathway</keyword>
<organism evidence="4 5">
    <name type="scientific">Fasciola gigantica</name>
    <name type="common">Giant liver fluke</name>
    <dbReference type="NCBI Taxonomy" id="46835"/>
    <lineage>
        <taxon>Eukaryota</taxon>
        <taxon>Metazoa</taxon>
        <taxon>Spiralia</taxon>
        <taxon>Lophotrochozoa</taxon>
        <taxon>Platyhelminthes</taxon>
        <taxon>Trematoda</taxon>
        <taxon>Digenea</taxon>
        <taxon>Plagiorchiida</taxon>
        <taxon>Echinostomata</taxon>
        <taxon>Echinostomatoidea</taxon>
        <taxon>Fasciolidae</taxon>
        <taxon>Fasciola</taxon>
    </lineage>
</organism>
<dbReference type="EMBL" id="SUNJ01010530">
    <property type="protein sequence ID" value="TPP59582.1"/>
    <property type="molecule type" value="Genomic_DNA"/>
</dbReference>
<keyword evidence="5" id="KW-1185">Reference proteome</keyword>
<dbReference type="InterPro" id="IPR011989">
    <property type="entry name" value="ARM-like"/>
</dbReference>
<dbReference type="Proteomes" id="UP000316759">
    <property type="component" value="Unassembled WGS sequence"/>
</dbReference>
<evidence type="ECO:0000259" key="3">
    <source>
        <dbReference type="Pfam" id="PF22964"/>
    </source>
</evidence>
<dbReference type="Pfam" id="PF22964">
    <property type="entry name" value="ZER1-like_2nd"/>
    <property type="match status" value="1"/>
</dbReference>
<feature type="region of interest" description="Disordered" evidence="2">
    <location>
        <begin position="575"/>
        <end position="609"/>
    </location>
</feature>
<comment type="caution">
    <text evidence="4">The sequence shown here is derived from an EMBL/GenBank/DDBJ whole genome shotgun (WGS) entry which is preliminary data.</text>
</comment>
<reference evidence="4 5" key="1">
    <citation type="submission" date="2019-04" db="EMBL/GenBank/DDBJ databases">
        <title>Annotation for the trematode Fasciola gigantica.</title>
        <authorList>
            <person name="Choi Y.-J."/>
        </authorList>
    </citation>
    <scope>NUCLEOTIDE SEQUENCE [LARGE SCALE GENOMIC DNA]</scope>
    <source>
        <strain evidence="4">Uganda_cow_1</strain>
    </source>
</reference>
<dbReference type="AlphaFoldDB" id="A0A504YD44"/>
<evidence type="ECO:0000313" key="4">
    <source>
        <dbReference type="EMBL" id="TPP59582.1"/>
    </source>
</evidence>
<evidence type="ECO:0000313" key="5">
    <source>
        <dbReference type="Proteomes" id="UP000316759"/>
    </source>
</evidence>
<dbReference type="InterPro" id="IPR055142">
    <property type="entry name" value="ZER1-like_C"/>
</dbReference>
<dbReference type="SUPFAM" id="SSF48371">
    <property type="entry name" value="ARM repeat"/>
    <property type="match status" value="1"/>
</dbReference>
<evidence type="ECO:0000256" key="2">
    <source>
        <dbReference type="SAM" id="MobiDB-lite"/>
    </source>
</evidence>
<dbReference type="InterPro" id="IPR016024">
    <property type="entry name" value="ARM-type_fold"/>
</dbReference>
<dbReference type="STRING" id="46835.A0A504YD44"/>
<accession>A0A504YD44</accession>
<dbReference type="Gene3D" id="1.25.10.10">
    <property type="entry name" value="Leucine-rich Repeat Variant"/>
    <property type="match status" value="1"/>
</dbReference>
<dbReference type="OrthoDB" id="5783533at2759"/>
<gene>
    <name evidence="4" type="ORF">FGIG_07741</name>
</gene>